<keyword evidence="5" id="KW-1185">Reference proteome</keyword>
<comment type="caution">
    <text evidence="4">The sequence shown here is derived from an EMBL/GenBank/DDBJ whole genome shotgun (WGS) entry which is preliminary data.</text>
</comment>
<dbReference type="InterPro" id="IPR043128">
    <property type="entry name" value="Rev_trsase/Diguanyl_cyclase"/>
</dbReference>
<evidence type="ECO:0000256" key="2">
    <source>
        <dbReference type="ARBA" id="ARBA00012180"/>
    </source>
</evidence>
<dbReference type="Gene3D" id="3.10.10.10">
    <property type="entry name" value="HIV Type 1 Reverse Transcriptase, subunit A, domain 1"/>
    <property type="match status" value="1"/>
</dbReference>
<dbReference type="FunFam" id="3.30.70.270:FF:000020">
    <property type="entry name" value="Transposon Tf2-6 polyprotein-like Protein"/>
    <property type="match status" value="1"/>
</dbReference>
<dbReference type="PANTHER" id="PTHR33064:SF29">
    <property type="entry name" value="PEPTIDASE A2 DOMAIN-CONTAINING PROTEIN-RELATED"/>
    <property type="match status" value="1"/>
</dbReference>
<dbReference type="CDD" id="cd01647">
    <property type="entry name" value="RT_LTR"/>
    <property type="match status" value="1"/>
</dbReference>
<evidence type="ECO:0000313" key="5">
    <source>
        <dbReference type="Proteomes" id="UP001488805"/>
    </source>
</evidence>
<proteinExistence type="inferred from homology"/>
<dbReference type="InterPro" id="IPR000477">
    <property type="entry name" value="RT_dom"/>
</dbReference>
<dbReference type="SUPFAM" id="SSF56672">
    <property type="entry name" value="DNA/RNA polymerases"/>
    <property type="match status" value="1"/>
</dbReference>
<dbReference type="InterPro" id="IPR051320">
    <property type="entry name" value="Viral_Replic_Matur_Polypro"/>
</dbReference>
<organism evidence="4 5">
    <name type="scientific">Zoarces viviparus</name>
    <name type="common">Viviparous eelpout</name>
    <name type="synonym">Blennius viviparus</name>
    <dbReference type="NCBI Taxonomy" id="48416"/>
    <lineage>
        <taxon>Eukaryota</taxon>
        <taxon>Metazoa</taxon>
        <taxon>Chordata</taxon>
        <taxon>Craniata</taxon>
        <taxon>Vertebrata</taxon>
        <taxon>Euteleostomi</taxon>
        <taxon>Actinopterygii</taxon>
        <taxon>Neopterygii</taxon>
        <taxon>Teleostei</taxon>
        <taxon>Neoteleostei</taxon>
        <taxon>Acanthomorphata</taxon>
        <taxon>Eupercaria</taxon>
        <taxon>Perciformes</taxon>
        <taxon>Cottioidei</taxon>
        <taxon>Zoarcales</taxon>
        <taxon>Zoarcidae</taxon>
        <taxon>Zoarcinae</taxon>
        <taxon>Zoarces</taxon>
    </lineage>
</organism>
<reference evidence="4 5" key="1">
    <citation type="journal article" date="2024" name="Genome Biol. Evol.">
        <title>Chromosome-level genome assembly of the viviparous eelpout Zoarces viviparus.</title>
        <authorList>
            <person name="Fuhrmann N."/>
            <person name="Brasseur M.V."/>
            <person name="Bakowski C.E."/>
            <person name="Podsiadlowski L."/>
            <person name="Prost S."/>
            <person name="Krehenwinkel H."/>
            <person name="Mayer C."/>
        </authorList>
    </citation>
    <scope>NUCLEOTIDE SEQUENCE [LARGE SCALE GENOMIC DNA]</scope>
    <source>
        <strain evidence="4">NO-MEL_2022_Ind0_liver</strain>
    </source>
</reference>
<dbReference type="AlphaFoldDB" id="A0AAW1FTD5"/>
<dbReference type="Gene3D" id="3.30.70.270">
    <property type="match status" value="2"/>
</dbReference>
<gene>
    <name evidence="4" type="ORF">VZT92_005538</name>
</gene>
<comment type="similarity">
    <text evidence="1">Belongs to the beta type-B retroviral polymerase family. HERV class-II K(HML-2) pol subfamily.</text>
</comment>
<dbReference type="PANTHER" id="PTHR33064">
    <property type="entry name" value="POL PROTEIN"/>
    <property type="match status" value="1"/>
</dbReference>
<dbReference type="InterPro" id="IPR043502">
    <property type="entry name" value="DNA/RNA_pol_sf"/>
</dbReference>
<name>A0AAW1FTD5_ZOAVI</name>
<dbReference type="EMBL" id="JBCEZU010000034">
    <property type="protein sequence ID" value="KAK9537970.1"/>
    <property type="molecule type" value="Genomic_DNA"/>
</dbReference>
<dbReference type="GO" id="GO:0004523">
    <property type="term" value="F:RNA-DNA hybrid ribonuclease activity"/>
    <property type="evidence" value="ECO:0007669"/>
    <property type="project" value="UniProtKB-EC"/>
</dbReference>
<protein>
    <recommendedName>
        <fullName evidence="2">ribonuclease H</fullName>
        <ecNumber evidence="2">3.1.26.4</ecNumber>
    </recommendedName>
</protein>
<evidence type="ECO:0000256" key="1">
    <source>
        <dbReference type="ARBA" id="ARBA00010879"/>
    </source>
</evidence>
<dbReference type="Proteomes" id="UP001488805">
    <property type="component" value="Unassembled WGS sequence"/>
</dbReference>
<evidence type="ECO:0000259" key="3">
    <source>
        <dbReference type="PROSITE" id="PS50878"/>
    </source>
</evidence>
<dbReference type="Pfam" id="PF00078">
    <property type="entry name" value="RVT_1"/>
    <property type="match status" value="1"/>
</dbReference>
<accession>A0AAW1FTD5</accession>
<dbReference type="EC" id="3.1.26.4" evidence="2"/>
<evidence type="ECO:0000313" key="4">
    <source>
        <dbReference type="EMBL" id="KAK9537970.1"/>
    </source>
</evidence>
<sequence length="425" mass="48421">MPERVKKHQTFHVNLLKEFQVCQEPPHHQLFVRAVHDEVTEKFFPASTVESSPVDLSHLSISEQADVIPLLDPKLFSETPGFTTLVQHKLRLNKDAPGRQRSYRIPERLVVELQKEIKLMLELGIIEVSSSDWCSPVVLVPKKDDSLRFCIDFRYLNSVSHFDPYPMPRIDDLVERVGRAKYITTLDLSKGYWQVALAPEARELTAFRTPFGMYHFKVMPFVLHGAPATFQRLMNHVLRDVSEFSAAYLDDVVIFSQSWKEHMSHLQQVLQCIKAAGLAINPKKCTVAQKEVEYLGYVIGLGEIKPQVGKVDAIQAFPVPTTKKKVKSFMGLVGWYRKFIPHFAERSLVINNLTRASASNKVQWTKECDQAFMELNSSIFSQSVLQSPDFDIHSANRRLRSGTWWGAFAGGGQRYETSCVPQSQA</sequence>
<dbReference type="PROSITE" id="PS50878">
    <property type="entry name" value="RT_POL"/>
    <property type="match status" value="1"/>
</dbReference>
<feature type="domain" description="Reverse transcriptase" evidence="3">
    <location>
        <begin position="121"/>
        <end position="299"/>
    </location>
</feature>